<name>A0ABW1MPM7_9ACTN</name>
<gene>
    <name evidence="1" type="ORF">ACFP4F_22775</name>
</gene>
<evidence type="ECO:0000313" key="2">
    <source>
        <dbReference type="Proteomes" id="UP001596139"/>
    </source>
</evidence>
<organism evidence="1 2">
    <name type="scientific">Streptomyces ochraceiscleroticus</name>
    <dbReference type="NCBI Taxonomy" id="47761"/>
    <lineage>
        <taxon>Bacteria</taxon>
        <taxon>Bacillati</taxon>
        <taxon>Actinomycetota</taxon>
        <taxon>Actinomycetes</taxon>
        <taxon>Kitasatosporales</taxon>
        <taxon>Streptomycetaceae</taxon>
        <taxon>Streptomyces</taxon>
    </lineage>
</organism>
<dbReference type="Gene3D" id="1.10.357.10">
    <property type="entry name" value="Tetracycline Repressor, domain 2"/>
    <property type="match status" value="1"/>
</dbReference>
<evidence type="ECO:0000313" key="1">
    <source>
        <dbReference type="EMBL" id="MFC6065345.1"/>
    </source>
</evidence>
<dbReference type="RefSeq" id="WP_031061537.1">
    <property type="nucleotide sequence ID" value="NZ_JBHSPX010000007.1"/>
</dbReference>
<dbReference type="Proteomes" id="UP001596139">
    <property type="component" value="Unassembled WGS sequence"/>
</dbReference>
<sequence length="234" mass="25177">MLEAGVELVRRHAADTSDQALAGPLAHIRLTEVARLATEIAADRQPGVGRAQPITTGAIYPLWPTQAEYQTELMFHLLGPDAYPEDRDAVAELLALAETTAPVEAILTTVAAGYLERARANPLTYVYLTFYVLGEHPKVREAAQGGYRQLGIGYATALERLLAREGRRPAPGRTVADFVVSLLAVLEGFCLRARVEPATPPPDDPAPRAPLPELLGATLTALWHSFTEPAEPAG</sequence>
<reference evidence="2" key="1">
    <citation type="journal article" date="2019" name="Int. J. Syst. Evol. Microbiol.">
        <title>The Global Catalogue of Microorganisms (GCM) 10K type strain sequencing project: providing services to taxonomists for standard genome sequencing and annotation.</title>
        <authorList>
            <consortium name="The Broad Institute Genomics Platform"/>
            <consortium name="The Broad Institute Genome Sequencing Center for Infectious Disease"/>
            <person name="Wu L."/>
            <person name="Ma J."/>
        </authorList>
    </citation>
    <scope>NUCLEOTIDE SEQUENCE [LARGE SCALE GENOMIC DNA]</scope>
    <source>
        <strain evidence="2">CGMCC 1.15180</strain>
    </source>
</reference>
<protein>
    <recommendedName>
        <fullName evidence="3">TetR family transcriptional regulator</fullName>
    </recommendedName>
</protein>
<proteinExistence type="predicted"/>
<keyword evidence="2" id="KW-1185">Reference proteome</keyword>
<comment type="caution">
    <text evidence="1">The sequence shown here is derived from an EMBL/GenBank/DDBJ whole genome shotgun (WGS) entry which is preliminary data.</text>
</comment>
<evidence type="ECO:0008006" key="3">
    <source>
        <dbReference type="Google" id="ProtNLM"/>
    </source>
</evidence>
<dbReference type="EMBL" id="JBHSPX010000007">
    <property type="protein sequence ID" value="MFC6065345.1"/>
    <property type="molecule type" value="Genomic_DNA"/>
</dbReference>
<accession>A0ABW1MPM7</accession>